<dbReference type="NCBIfam" id="TIGR00813">
    <property type="entry name" value="sss"/>
    <property type="match status" value="1"/>
</dbReference>
<keyword evidence="6 14" id="KW-0769">Symport</keyword>
<evidence type="ECO:0000256" key="12">
    <source>
        <dbReference type="ARBA" id="ARBA00033708"/>
    </source>
</evidence>
<keyword evidence="10 14" id="KW-0472">Membrane</keyword>
<accession>A0A0U5J910</accession>
<evidence type="ECO:0000256" key="14">
    <source>
        <dbReference type="RuleBase" id="RU366012"/>
    </source>
</evidence>
<dbReference type="AlphaFoldDB" id="A0A0U5J910"/>
<organism evidence="15 16">
    <name type="scientific">Candidatus Protochlamydia naegleriophila</name>
    <dbReference type="NCBI Taxonomy" id="389348"/>
    <lineage>
        <taxon>Bacteria</taxon>
        <taxon>Pseudomonadati</taxon>
        <taxon>Chlamydiota</taxon>
        <taxon>Chlamydiia</taxon>
        <taxon>Parachlamydiales</taxon>
        <taxon>Parachlamydiaceae</taxon>
        <taxon>Candidatus Protochlamydia</taxon>
    </lineage>
</organism>
<evidence type="ECO:0000256" key="6">
    <source>
        <dbReference type="ARBA" id="ARBA00022847"/>
    </source>
</evidence>
<keyword evidence="8 14" id="KW-0915">Sodium</keyword>
<protein>
    <recommendedName>
        <fullName evidence="14">Sodium/proline symporter</fullName>
    </recommendedName>
    <alternativeName>
        <fullName evidence="14">Proline permease</fullName>
    </alternativeName>
</protein>
<name>A0A0U5J910_9BACT</name>
<evidence type="ECO:0000256" key="11">
    <source>
        <dbReference type="ARBA" id="ARBA00023201"/>
    </source>
</evidence>
<keyword evidence="14" id="KW-0029">Amino-acid transport</keyword>
<comment type="similarity">
    <text evidence="2 13">Belongs to the sodium:solute symporter (SSF) (TC 2.A.21) family.</text>
</comment>
<feature type="transmembrane region" description="Helical" evidence="14">
    <location>
        <begin position="446"/>
        <end position="470"/>
    </location>
</feature>
<dbReference type="PANTHER" id="PTHR48086:SF3">
    <property type="entry name" value="SODIUM_PROLINE SYMPORTER"/>
    <property type="match status" value="1"/>
</dbReference>
<feature type="transmembrane region" description="Helical" evidence="14">
    <location>
        <begin position="232"/>
        <end position="251"/>
    </location>
</feature>
<comment type="subcellular location">
    <subcellularLocation>
        <location evidence="1 14">Cell membrane</location>
        <topology evidence="1 14">Multi-pass membrane protein</topology>
    </subcellularLocation>
</comment>
<evidence type="ECO:0000256" key="13">
    <source>
        <dbReference type="RuleBase" id="RU362091"/>
    </source>
</evidence>
<feature type="transmembrane region" description="Helical" evidence="14">
    <location>
        <begin position="366"/>
        <end position="384"/>
    </location>
</feature>
<dbReference type="PANTHER" id="PTHR48086">
    <property type="entry name" value="SODIUM/PROLINE SYMPORTER-RELATED"/>
    <property type="match status" value="1"/>
</dbReference>
<feature type="transmembrane region" description="Helical" evidence="14">
    <location>
        <begin position="66"/>
        <end position="88"/>
    </location>
</feature>
<keyword evidence="16" id="KW-1185">Reference proteome</keyword>
<keyword evidence="4 14" id="KW-1003">Cell membrane</keyword>
<feature type="transmembrane region" description="Helical" evidence="14">
    <location>
        <begin position="189"/>
        <end position="206"/>
    </location>
</feature>
<dbReference type="STRING" id="389348.PNK_0912"/>
<dbReference type="GO" id="GO:0005886">
    <property type="term" value="C:plasma membrane"/>
    <property type="evidence" value="ECO:0007669"/>
    <property type="project" value="UniProtKB-SubCell"/>
</dbReference>
<keyword evidence="11 14" id="KW-0739">Sodium transport</keyword>
<evidence type="ECO:0000256" key="7">
    <source>
        <dbReference type="ARBA" id="ARBA00022989"/>
    </source>
</evidence>
<evidence type="ECO:0000313" key="16">
    <source>
        <dbReference type="Proteomes" id="UP000069902"/>
    </source>
</evidence>
<comment type="catalytic activity">
    <reaction evidence="12">
        <text>L-proline(in) + Na(+)(in) = L-proline(out) + Na(+)(out)</text>
        <dbReference type="Rhea" id="RHEA:28967"/>
        <dbReference type="ChEBI" id="CHEBI:29101"/>
        <dbReference type="ChEBI" id="CHEBI:60039"/>
    </reaction>
</comment>
<feature type="transmembrane region" description="Helical" evidence="14">
    <location>
        <begin position="40"/>
        <end position="60"/>
    </location>
</feature>
<evidence type="ECO:0000256" key="9">
    <source>
        <dbReference type="ARBA" id="ARBA00023065"/>
    </source>
</evidence>
<gene>
    <name evidence="15" type="primary">putP</name>
    <name evidence="15" type="ORF">PNK_0912</name>
</gene>
<feature type="transmembrane region" description="Helical" evidence="14">
    <location>
        <begin position="316"/>
        <end position="346"/>
    </location>
</feature>
<proteinExistence type="inferred from homology"/>
<feature type="transmembrane region" description="Helical" evidence="14">
    <location>
        <begin position="421"/>
        <end position="440"/>
    </location>
</feature>
<evidence type="ECO:0000256" key="8">
    <source>
        <dbReference type="ARBA" id="ARBA00023053"/>
    </source>
</evidence>
<dbReference type="InterPro" id="IPR038377">
    <property type="entry name" value="Na/Glc_symporter_sf"/>
</dbReference>
<evidence type="ECO:0000256" key="1">
    <source>
        <dbReference type="ARBA" id="ARBA00004651"/>
    </source>
</evidence>
<feature type="transmembrane region" description="Helical" evidence="14">
    <location>
        <begin position="6"/>
        <end position="24"/>
    </location>
</feature>
<dbReference type="PROSITE" id="PS00457">
    <property type="entry name" value="NA_SOLUT_SYMP_2"/>
    <property type="match status" value="1"/>
</dbReference>
<keyword evidence="9 14" id="KW-0406">Ion transport</keyword>
<dbReference type="GO" id="GO:0015824">
    <property type="term" value="P:proline transport"/>
    <property type="evidence" value="ECO:0007669"/>
    <property type="project" value="UniProtKB-UniRule"/>
</dbReference>
<feature type="transmembrane region" description="Helical" evidence="14">
    <location>
        <begin position="272"/>
        <end position="296"/>
    </location>
</feature>
<feature type="transmembrane region" description="Helical" evidence="14">
    <location>
        <begin position="396"/>
        <end position="414"/>
    </location>
</feature>
<evidence type="ECO:0000256" key="3">
    <source>
        <dbReference type="ARBA" id="ARBA00022448"/>
    </source>
</evidence>
<dbReference type="InterPro" id="IPR001734">
    <property type="entry name" value="Na/solute_symporter"/>
</dbReference>
<dbReference type="GO" id="GO:0005298">
    <property type="term" value="F:proline:sodium symporter activity"/>
    <property type="evidence" value="ECO:0007669"/>
    <property type="project" value="UniProtKB-UniRule"/>
</dbReference>
<dbReference type="FunCoup" id="A0A0U5J910">
    <property type="interactions" value="102"/>
</dbReference>
<reference evidence="16" key="1">
    <citation type="submission" date="2015-09" db="EMBL/GenBank/DDBJ databases">
        <authorList>
            <person name="Bertelli C."/>
        </authorList>
    </citation>
    <scope>NUCLEOTIDE SEQUENCE [LARGE SCALE GENOMIC DNA]</scope>
    <source>
        <strain evidence="16">KNic</strain>
    </source>
</reference>
<dbReference type="PATRIC" id="fig|389348.3.peg.1001"/>
<dbReference type="InParanoid" id="A0A0U5J910"/>
<dbReference type="InterPro" id="IPR011851">
    <property type="entry name" value="Na/Pro_symporter"/>
</dbReference>
<feature type="transmembrane region" description="Helical" evidence="14">
    <location>
        <begin position="124"/>
        <end position="149"/>
    </location>
</feature>
<dbReference type="EMBL" id="LN879502">
    <property type="protein sequence ID" value="CUI16537.1"/>
    <property type="molecule type" value="Genomic_DNA"/>
</dbReference>
<keyword evidence="7 14" id="KW-1133">Transmembrane helix</keyword>
<keyword evidence="5 14" id="KW-0812">Transmembrane</keyword>
<keyword evidence="3 14" id="KW-0813">Transport</keyword>
<dbReference type="CDD" id="cd11475">
    <property type="entry name" value="SLC5sbd_PutP"/>
    <property type="match status" value="1"/>
</dbReference>
<evidence type="ECO:0000256" key="4">
    <source>
        <dbReference type="ARBA" id="ARBA00022475"/>
    </source>
</evidence>
<evidence type="ECO:0000256" key="10">
    <source>
        <dbReference type="ARBA" id="ARBA00023136"/>
    </source>
</evidence>
<sequence>MNLFFIAAFLCYFAILLIIGLLAHKKQTSSADFIMGNRSLSFWLVALSAHASDMSAWLFMGLPMSVFLLGLSQVWIAFGLVAGMFLNWQFVAPKLRAMTEKYDCYTLSSFFEKRFQDRSGTIRSLSAVMLVLFLTHYLSAGMIGIGVLLESLFGLNYYVGLLLTVCVVVAYTLVGGFVAVAWTDLVQGMFLLLVILIVPALALFKMDGFAEVANFAAMKDIPLSILPSSDPLAWLSMLLLAFSWGVGYFGMPHVVTKFMSIKSPSELNKSKWLGMSWQLVVLSAAIMVGVIAVGFFPEGLSDPQMVFVEMVKSLFSPFLAGFILCAVLAASLSTMDSQILVCASVLSEDIYCRLAHHSLTPEKKLLSSRFGVVGVSIVAFMLSMNKSVTIMETVSYSWAGLGSAFGPLVLTSLYSKKANRYGAVSGIIVGGIVVMTWPHLNPMLMAYHIPAMIPGFLSGMGSIFLVSALTNRTVGDRESMPLVHEQVS</sequence>
<feature type="transmembrane region" description="Helical" evidence="14">
    <location>
        <begin position="155"/>
        <end position="182"/>
    </location>
</feature>
<dbReference type="KEGG" id="pnl:PNK_0912"/>
<comment type="function">
    <text evidence="14">Catalyzes the sodium-dependent uptake of extracellular L-proline.</text>
</comment>
<dbReference type="InterPro" id="IPR050277">
    <property type="entry name" value="Sodium:Solute_Symporter"/>
</dbReference>
<dbReference type="Proteomes" id="UP000069902">
    <property type="component" value="Chromosome cPNK"/>
</dbReference>
<evidence type="ECO:0000256" key="2">
    <source>
        <dbReference type="ARBA" id="ARBA00006434"/>
    </source>
</evidence>
<dbReference type="GO" id="GO:0031402">
    <property type="term" value="F:sodium ion binding"/>
    <property type="evidence" value="ECO:0007669"/>
    <property type="project" value="UniProtKB-UniRule"/>
</dbReference>
<dbReference type="Pfam" id="PF00474">
    <property type="entry name" value="SSF"/>
    <property type="match status" value="1"/>
</dbReference>
<dbReference type="RefSeq" id="WP_059060560.1">
    <property type="nucleotide sequence ID" value="NZ_LN879502.1"/>
</dbReference>
<dbReference type="InterPro" id="IPR018212">
    <property type="entry name" value="Na/solute_symporter_CS"/>
</dbReference>
<dbReference type="Gene3D" id="1.20.1730.10">
    <property type="entry name" value="Sodium/glucose cotransporter"/>
    <property type="match status" value="1"/>
</dbReference>
<evidence type="ECO:0000256" key="5">
    <source>
        <dbReference type="ARBA" id="ARBA00022692"/>
    </source>
</evidence>
<dbReference type="PROSITE" id="PS50283">
    <property type="entry name" value="NA_SOLUT_SYMP_3"/>
    <property type="match status" value="1"/>
</dbReference>
<evidence type="ECO:0000313" key="15">
    <source>
        <dbReference type="EMBL" id="CUI16537.1"/>
    </source>
</evidence>